<keyword evidence="1" id="KW-0812">Transmembrane</keyword>
<feature type="domain" description="DUF8128" evidence="2">
    <location>
        <begin position="118"/>
        <end position="412"/>
    </location>
</feature>
<dbReference type="EMBL" id="MNVN01000015">
    <property type="protein sequence ID" value="OIO30579.1"/>
    <property type="molecule type" value="Genomic_DNA"/>
</dbReference>
<evidence type="ECO:0000313" key="3">
    <source>
        <dbReference type="EMBL" id="OIO30579.1"/>
    </source>
</evidence>
<evidence type="ECO:0000313" key="4">
    <source>
        <dbReference type="Proteomes" id="UP000181992"/>
    </source>
</evidence>
<gene>
    <name evidence="3" type="ORF">AUJ77_02095</name>
</gene>
<dbReference type="Pfam" id="PF26449">
    <property type="entry name" value="DUF8128"/>
    <property type="match status" value="1"/>
</dbReference>
<evidence type="ECO:0000259" key="2">
    <source>
        <dbReference type="Pfam" id="PF26449"/>
    </source>
</evidence>
<comment type="caution">
    <text evidence="3">The sequence shown here is derived from an EMBL/GenBank/DDBJ whole genome shotgun (WGS) entry which is preliminary data.</text>
</comment>
<feature type="transmembrane region" description="Helical" evidence="1">
    <location>
        <begin position="39"/>
        <end position="59"/>
    </location>
</feature>
<accession>A0A1J4V3M1</accession>
<dbReference type="Proteomes" id="UP000181992">
    <property type="component" value="Unassembled WGS sequence"/>
</dbReference>
<dbReference type="STRING" id="1805281.AUJ77_02095"/>
<name>A0A1J4V3M1_9BACT</name>
<sequence length="430" mass="49946">MGFWFFTLHTPLTRGMIESMNAFQTLDFLGLYNQVNATLLSFFALFPYWAPIILGTLFWRHWVRYVQARYISNINWVILEIKIPRETNKSPLAMEIALGALFQGGKINWYDKYRKGKVRDWFSLEMVSIEGQIRFFIRTSAIYKNVIEAQLYAQYPDVEIYEVPDYSRYVDYQGKEGEWEMIGAEYKLSKADPYPIKTYIDYGLDKDPKEEFKIDPLTSVIEYLGSAGKGEQVWIQIIVQAADTRYTKKGGEKGDWKDEGKEIIDELTKRNEKTPEGMPSFKMMMTTKGEGEIVAAIERSMGKLGFDVGIRALYLSKKDKFNPSNIKALGGLFRAFNSNNLNGFRYADQAIGWDYPWQDYEKIRITKKRKEFFEAYKYRAWFHDPRKLTPFVLTTEELATVFHFPGGVAQTPTFGRISSRKSEAPVNLPI</sequence>
<protein>
    <recommendedName>
        <fullName evidence="2">DUF8128 domain-containing protein</fullName>
    </recommendedName>
</protein>
<dbReference type="AlphaFoldDB" id="A0A1J4V3M1"/>
<evidence type="ECO:0000256" key="1">
    <source>
        <dbReference type="SAM" id="Phobius"/>
    </source>
</evidence>
<dbReference type="InterPro" id="IPR058441">
    <property type="entry name" value="DUF8128"/>
</dbReference>
<keyword evidence="1" id="KW-1133">Transmembrane helix</keyword>
<reference evidence="3 4" key="1">
    <citation type="journal article" date="2016" name="Environ. Microbiol.">
        <title>Genomic resolution of a cold subsurface aquifer community provides metabolic insights for novel microbes adapted to high CO concentrations.</title>
        <authorList>
            <person name="Probst A.J."/>
            <person name="Castelle C.J."/>
            <person name="Singh A."/>
            <person name="Brown C.T."/>
            <person name="Anantharaman K."/>
            <person name="Sharon I."/>
            <person name="Hug L.A."/>
            <person name="Burstein D."/>
            <person name="Emerson J.B."/>
            <person name="Thomas B.C."/>
            <person name="Banfield J.F."/>
        </authorList>
    </citation>
    <scope>NUCLEOTIDE SEQUENCE [LARGE SCALE GENOMIC DNA]</scope>
    <source>
        <strain evidence="3">CG1_02_43_90</strain>
    </source>
</reference>
<organism evidence="3 4">
    <name type="scientific">Candidatus Nomurabacteria bacterium CG1_02_43_90</name>
    <dbReference type="NCBI Taxonomy" id="1805281"/>
    <lineage>
        <taxon>Bacteria</taxon>
        <taxon>Candidatus Nomuraibacteriota</taxon>
    </lineage>
</organism>
<proteinExistence type="predicted"/>
<keyword evidence="1" id="KW-0472">Membrane</keyword>